<feature type="region of interest" description="Disordered" evidence="1">
    <location>
        <begin position="224"/>
        <end position="247"/>
    </location>
</feature>
<dbReference type="EMBL" id="MVBM01000007">
    <property type="protein sequence ID" value="OOK68772.1"/>
    <property type="molecule type" value="Genomic_DNA"/>
</dbReference>
<dbReference type="PANTHER" id="PTHR15020:SF50">
    <property type="entry name" value="UPF0659 PROTEIN YMR090W"/>
    <property type="match status" value="1"/>
</dbReference>
<reference evidence="5 6" key="1">
    <citation type="submission" date="2017-02" db="EMBL/GenBank/DDBJ databases">
        <title>Complete genome sequences of Mycobacterium kansasii strains isolated from rhesus macaques.</title>
        <authorList>
            <person name="Panda A."/>
            <person name="Nagaraj S."/>
            <person name="Zhao X."/>
            <person name="Tettelin H."/>
            <person name="Detolla L.J."/>
        </authorList>
    </citation>
    <scope>NUCLEOTIDE SEQUENCE [LARGE SCALE GENOMIC DNA]</scope>
    <source>
        <strain evidence="4 5">11-3469</strain>
        <strain evidence="3 6">11-3813</strain>
    </source>
</reference>
<proteinExistence type="predicted"/>
<organism evidence="3 6">
    <name type="scientific">Mycobacterium kansasii</name>
    <dbReference type="NCBI Taxonomy" id="1768"/>
    <lineage>
        <taxon>Bacteria</taxon>
        <taxon>Bacillati</taxon>
        <taxon>Actinomycetota</taxon>
        <taxon>Actinomycetes</taxon>
        <taxon>Mycobacteriales</taxon>
        <taxon>Mycobacteriaceae</taxon>
        <taxon>Mycobacterium</taxon>
    </lineage>
</organism>
<dbReference type="GeneID" id="29700057"/>
<feature type="compositionally biased region" description="Basic and acidic residues" evidence="1">
    <location>
        <begin position="238"/>
        <end position="247"/>
    </location>
</feature>
<evidence type="ECO:0000313" key="4">
    <source>
        <dbReference type="EMBL" id="OOK69842.1"/>
    </source>
</evidence>
<comment type="caution">
    <text evidence="3">The sequence shown here is derived from an EMBL/GenBank/DDBJ whole genome shotgun (WGS) entry which is preliminary data.</text>
</comment>
<evidence type="ECO:0000313" key="5">
    <source>
        <dbReference type="Proteomes" id="UP000188532"/>
    </source>
</evidence>
<dbReference type="Pfam" id="PF13460">
    <property type="entry name" value="NAD_binding_10"/>
    <property type="match status" value="1"/>
</dbReference>
<dbReference type="RefSeq" id="WP_023369655.1">
    <property type="nucleotide sequence ID" value="NZ_BLYZ01000003.1"/>
</dbReference>
<name>A0A1V3WPN1_MYCKA</name>
<protein>
    <submittedName>
        <fullName evidence="3">NAD dependent epimerase/dehydratase family protein</fullName>
    </submittedName>
</protein>
<dbReference type="Gene3D" id="3.40.50.720">
    <property type="entry name" value="NAD(P)-binding Rossmann-like Domain"/>
    <property type="match status" value="1"/>
</dbReference>
<dbReference type="STRING" id="1768.B1T50_16485"/>
<feature type="domain" description="NAD(P)-binding" evidence="2">
    <location>
        <begin position="7"/>
        <end position="199"/>
    </location>
</feature>
<dbReference type="InterPro" id="IPR016040">
    <property type="entry name" value="NAD(P)-bd_dom"/>
</dbReference>
<dbReference type="SUPFAM" id="SSF51735">
    <property type="entry name" value="NAD(P)-binding Rossmann-fold domains"/>
    <property type="match status" value="1"/>
</dbReference>
<accession>A0A1V3WPN1</accession>
<evidence type="ECO:0000313" key="6">
    <source>
        <dbReference type="Proteomes" id="UP000189229"/>
    </source>
</evidence>
<dbReference type="Proteomes" id="UP000189229">
    <property type="component" value="Unassembled WGS sequence"/>
</dbReference>
<evidence type="ECO:0000313" key="3">
    <source>
        <dbReference type="EMBL" id="OOK68772.1"/>
    </source>
</evidence>
<gene>
    <name evidence="4" type="ORF">BZL29_5965</name>
    <name evidence="3" type="ORF">BZL30_6772</name>
</gene>
<dbReference type="PANTHER" id="PTHR15020">
    <property type="entry name" value="FLAVIN REDUCTASE-RELATED"/>
    <property type="match status" value="1"/>
</dbReference>
<evidence type="ECO:0000259" key="2">
    <source>
        <dbReference type="Pfam" id="PF13460"/>
    </source>
</evidence>
<dbReference type="AlphaFoldDB" id="A0A1V3WPN1"/>
<sequence length="247" mass="26215">MNLVIFGANGQTGRLVTALALAAGHRVTAVTRRPREFPIAGHGLTVAGADARDAAAVSLIVRGADAVVSVLGVSFTRERVDTYSVGTRAIVDAMRGAGVPRLIVVSSTAAHPSRRRAAPISIRLIEPIITRTIGKTVYDDIRRMESIVRGSRLDWTIVRPSGLFDLPAPTHYLSGDIEPVGAFTARVDLADYLVALTADSSAVGKTVVVSTTEDTPSVWQMIRREASSGNAPRPADLPTRRTGAERA</sequence>
<dbReference type="Proteomes" id="UP000188532">
    <property type="component" value="Unassembled WGS sequence"/>
</dbReference>
<evidence type="ECO:0000256" key="1">
    <source>
        <dbReference type="SAM" id="MobiDB-lite"/>
    </source>
</evidence>
<dbReference type="InterPro" id="IPR036291">
    <property type="entry name" value="NAD(P)-bd_dom_sf"/>
</dbReference>
<dbReference type="EMBL" id="MVBN01000007">
    <property type="protein sequence ID" value="OOK69842.1"/>
    <property type="molecule type" value="Genomic_DNA"/>
</dbReference>